<protein>
    <submittedName>
        <fullName evidence="1">Lipopolysaccharide assembly protein B</fullName>
    </submittedName>
</protein>
<dbReference type="SUPFAM" id="SSF48452">
    <property type="entry name" value="TPR-like"/>
    <property type="match status" value="1"/>
</dbReference>
<dbReference type="SMART" id="SM00028">
    <property type="entry name" value="TPR"/>
    <property type="match status" value="3"/>
</dbReference>
<dbReference type="EMBL" id="PVNK01000184">
    <property type="protein sequence ID" value="PRP93838.1"/>
    <property type="molecule type" value="Genomic_DNA"/>
</dbReference>
<dbReference type="RefSeq" id="WP_106393522.1">
    <property type="nucleotide sequence ID" value="NZ_PVNK01000184.1"/>
</dbReference>
<dbReference type="InterPro" id="IPR011990">
    <property type="entry name" value="TPR-like_helical_dom_sf"/>
</dbReference>
<proteinExistence type="predicted"/>
<reference evidence="1 2" key="1">
    <citation type="submission" date="2018-03" db="EMBL/GenBank/DDBJ databases">
        <title>Draft Genome Sequences of the Obligatory Marine Myxobacteria Enhygromyxa salina SWB005.</title>
        <authorList>
            <person name="Poehlein A."/>
            <person name="Moghaddam J.A."/>
            <person name="Harms H."/>
            <person name="Alanjari M."/>
            <person name="Koenig G.M."/>
            <person name="Daniel R."/>
            <person name="Schaeberle T.F."/>
        </authorList>
    </citation>
    <scope>NUCLEOTIDE SEQUENCE [LARGE SCALE GENOMIC DNA]</scope>
    <source>
        <strain evidence="1 2">SWB005</strain>
    </source>
</reference>
<keyword evidence="2" id="KW-1185">Reference proteome</keyword>
<comment type="caution">
    <text evidence="1">The sequence shown here is derived from an EMBL/GenBank/DDBJ whole genome shotgun (WGS) entry which is preliminary data.</text>
</comment>
<name>A0A2S9XLS7_9BACT</name>
<accession>A0A2S9XLS7</accession>
<organism evidence="1 2">
    <name type="scientific">Enhygromyxa salina</name>
    <dbReference type="NCBI Taxonomy" id="215803"/>
    <lineage>
        <taxon>Bacteria</taxon>
        <taxon>Pseudomonadati</taxon>
        <taxon>Myxococcota</taxon>
        <taxon>Polyangia</taxon>
        <taxon>Nannocystales</taxon>
        <taxon>Nannocystaceae</taxon>
        <taxon>Enhygromyxa</taxon>
    </lineage>
</organism>
<gene>
    <name evidence="1" type="primary">lapB</name>
    <name evidence="1" type="ORF">ENSA5_42410</name>
</gene>
<sequence>MMSSAAPTSTMTRRRPFALLTLLLLALIVPVTSGCRPQARDAIFDQSAAAEHAEQLERWLAKHPDDHDARLELAHVYWLHLAEPSRASSHLDRLTSLDSPPPLARFSRATIAKSHLDLDRAWAEYAALLRDAPAHDKRRDRVLALALTPLAARALDSLDGLRLGDAEQFTALFDGLDLDSYPGETVEQLLSTRAKIARRLGADYRPFYAQQGCIQDWVVGELEGYRGPLELARLEVDRSFTPDPEGAVATQLSCAFRVWNPEPNSGIRRLRTTVEVPANERAFRLSVGAQRDARVYVDDQLVWAKDRTDRYPVDGPTFVIPAGPGVHRVEVRTAIPSERVWLLLRATDLAGRGLKVRADADTKGDWRLDHDPSRPLEAGAEHMLEIQPWAGGELGLRGPVYAPLRDFLALDDALADGDSDRAEQIALSLREVSQGFAEAHLLLSDFEFRDPSRGKTSSATRQQSELEQSLALDPSLARAQLSLLSLRLDRGEVAEVVEELEAMPDSAVSGAGALMLAMLRFDAYRRRGSDFQAEQALEVAAAIHPQSCDVLMARRELIRERTQVVAEDQLTEDLAKCPGSIGVRARLAVQRQRYDEAAALWTEQLDRIPDDIDAMDALAEIAIADRRYDDAIAWHQRTLAIAPYRALSQIELADLHAHAGDPEAAREFLLAALDRYPHSSRLREIGEHVGIPDELMNWRIDGMDALAEYRGDVEQGLASEGVSEVLLLDREVSILYENGGHRHIVHQMFHVLSDQSIDAHGEFSQPGVELLTMHSIKPDGTIVEPESIPGKDGLSLRGLAIGDVVEIEFVFESEPEAALPGHVDLGRFRFQSPEVPFHRSELIVVMPQSMEGKVKIEARNSPPKPTRRAVSLREGEFAELTFLARQVPRLGTEPGARSMLDELPMIQVHVPLSVDDWLDQLAVQLRPAQRTNPELRDIAYSVTEQYTNTHDKVDALWRWVVDEIEDGGDLSTPATVTLSARQGGRLMLLRAMCEAVGIDSQVWLLRDRFGPTIYEGGNPLVESYDTAMLAIFDGEAEGSAKPPLLVGTSSEVVPIGYLSPSYADGRALRLRLEDDEPAAGYVDVPSNPERFGDLRRWDVEIALDEGGGGRVHGTIELRGLEAIIWRDVFDKVDADRLPEVFTQAELSRMLPGASLDLEHLEFGNQWELDLPLVIEFSARARNGGVVQGGELIMLASAVPIDPATGYTRLPKRWSGMVIPYAPVLEAKVRYLLDGPSFTEVPADVTVEDSWGSYTRTVSAGGVGKHELVLESRSTLTPGIVEAREYRSLASFATRIQAAEQQLLRAH</sequence>
<dbReference type="InterPro" id="IPR019734">
    <property type="entry name" value="TPR_rpt"/>
</dbReference>
<dbReference type="OrthoDB" id="5476519at2"/>
<dbReference type="Proteomes" id="UP000237968">
    <property type="component" value="Unassembled WGS sequence"/>
</dbReference>
<evidence type="ECO:0000313" key="2">
    <source>
        <dbReference type="Proteomes" id="UP000237968"/>
    </source>
</evidence>
<dbReference type="Gene3D" id="1.25.40.10">
    <property type="entry name" value="Tetratricopeptide repeat domain"/>
    <property type="match status" value="2"/>
</dbReference>
<evidence type="ECO:0000313" key="1">
    <source>
        <dbReference type="EMBL" id="PRP93838.1"/>
    </source>
</evidence>
<dbReference type="Gene3D" id="2.60.40.3140">
    <property type="match status" value="1"/>
</dbReference>